<dbReference type="EMBL" id="LT882677">
    <property type="protein sequence ID" value="SMY21788.1"/>
    <property type="molecule type" value="Genomic_DNA"/>
</dbReference>
<reference evidence="2 3" key="1">
    <citation type="submission" date="2016-10" db="EMBL/GenBank/DDBJ databases">
        <authorList>
            <person name="Varghese N."/>
        </authorList>
    </citation>
    <scope>NUCLEOTIDE SEQUENCE [LARGE SCALE GENOMIC DNA]</scope>
</reference>
<sequence length="271" mass="29375">MSSFDLFDPDTTMRFAAPPSEIGPTPTPANVNASFLHALPTSGPASLTPLQTQQYAARGGMDITTTNPRKRPATLPPSDSESETSLPPTASTAPQKRRRPTLAATIDPIISPKEPTPRPAKVRQRKTKGPHASSRVIPRSLADCDAADQMLIEMREAGSDWNPIRAKWLELTGEKTATSTLPNRYSRLKSNFTILSPTDNGHLLSAKRRVESSFAEQKWELIAKVVQELGGENYAGVVLKRQYKKLMVSSAGGGGGPPEGVRDGDFESEEE</sequence>
<feature type="region of interest" description="Disordered" evidence="1">
    <location>
        <begin position="1"/>
        <end position="134"/>
    </location>
</feature>
<name>A0A1Y6LEN3_ZYMTR</name>
<feature type="region of interest" description="Disordered" evidence="1">
    <location>
        <begin position="248"/>
        <end position="271"/>
    </location>
</feature>
<proteinExistence type="predicted"/>
<feature type="compositionally biased region" description="Basic residues" evidence="1">
    <location>
        <begin position="120"/>
        <end position="129"/>
    </location>
</feature>
<dbReference type="AlphaFoldDB" id="A0A1Y6LEN3"/>
<evidence type="ECO:0000256" key="1">
    <source>
        <dbReference type="SAM" id="MobiDB-lite"/>
    </source>
</evidence>
<evidence type="ECO:0000313" key="3">
    <source>
        <dbReference type="Proteomes" id="UP000215453"/>
    </source>
</evidence>
<feature type="compositionally biased region" description="Polar residues" evidence="1">
    <location>
        <begin position="77"/>
        <end position="94"/>
    </location>
</feature>
<accession>A0A1Y6LEN3</accession>
<dbReference type="Proteomes" id="UP000215453">
    <property type="component" value="Chromosome 2"/>
</dbReference>
<evidence type="ECO:0000313" key="2">
    <source>
        <dbReference type="EMBL" id="SMY21788.1"/>
    </source>
</evidence>
<organism evidence="2 3">
    <name type="scientific">Zymoseptoria tritici ST99CH_1A5</name>
    <dbReference type="NCBI Taxonomy" id="1276529"/>
    <lineage>
        <taxon>Eukaryota</taxon>
        <taxon>Fungi</taxon>
        <taxon>Dikarya</taxon>
        <taxon>Ascomycota</taxon>
        <taxon>Pezizomycotina</taxon>
        <taxon>Dothideomycetes</taxon>
        <taxon>Dothideomycetidae</taxon>
        <taxon>Mycosphaerellales</taxon>
        <taxon>Mycosphaerellaceae</taxon>
        <taxon>Zymoseptoria</taxon>
    </lineage>
</organism>
<feature type="compositionally biased region" description="Polar residues" evidence="1">
    <location>
        <begin position="43"/>
        <end position="55"/>
    </location>
</feature>
<protein>
    <submittedName>
        <fullName evidence="2">Uncharacterized protein</fullName>
    </submittedName>
</protein>
<gene>
    <name evidence="2" type="ORF">ZT1A5_G3226</name>
</gene>